<gene>
    <name evidence="3" type="ORF">NEZAVI_LOCUS14222</name>
</gene>
<dbReference type="OrthoDB" id="5984457at2759"/>
<feature type="region of interest" description="Disordered" evidence="1">
    <location>
        <begin position="95"/>
        <end position="191"/>
    </location>
</feature>
<keyword evidence="4" id="KW-1185">Reference proteome</keyword>
<dbReference type="Proteomes" id="UP001152798">
    <property type="component" value="Chromosome 6"/>
</dbReference>
<evidence type="ECO:0000259" key="2">
    <source>
        <dbReference type="Pfam" id="PF15797"/>
    </source>
</evidence>
<sequence length="191" mass="21756">MEIQDKCFEYLRSVNPIAQKIAEDIDNIKNKNKTQWNTLDNKAKETIIDNALIEKSLVEKYEGNFEEDFEDYGPISNFSWFTRSQLNLFTHINVKPDKNKTPMKKADVLSPLRKTKNIAPKPSENTSKHVKNKGSRDDKPEKICSKGLAKPKTPPPPPPAKLSVVEQKGLLEDGQQGDDIPKTGFDFLDNW</sequence>
<dbReference type="Pfam" id="PF15797">
    <property type="entry name" value="DUF4706"/>
    <property type="match status" value="1"/>
</dbReference>
<evidence type="ECO:0000256" key="1">
    <source>
        <dbReference type="SAM" id="MobiDB-lite"/>
    </source>
</evidence>
<name>A0A9P0HR01_NEZVI</name>
<dbReference type="InterPro" id="IPR031600">
    <property type="entry name" value="DUF4706"/>
</dbReference>
<evidence type="ECO:0000313" key="3">
    <source>
        <dbReference type="EMBL" id="CAH1406234.1"/>
    </source>
</evidence>
<dbReference type="AlphaFoldDB" id="A0A9P0HR01"/>
<dbReference type="PANTHER" id="PTHR34394">
    <property type="entry name" value="SIMILAR TO RIKEN CDNA 2310022B05"/>
    <property type="match status" value="1"/>
</dbReference>
<dbReference type="EMBL" id="OV725082">
    <property type="protein sequence ID" value="CAH1406234.1"/>
    <property type="molecule type" value="Genomic_DNA"/>
</dbReference>
<proteinExistence type="predicted"/>
<reference evidence="3" key="1">
    <citation type="submission" date="2022-01" db="EMBL/GenBank/DDBJ databases">
        <authorList>
            <person name="King R."/>
        </authorList>
    </citation>
    <scope>NUCLEOTIDE SEQUENCE</scope>
</reference>
<protein>
    <recommendedName>
        <fullName evidence="2">DUF4706 domain-containing protein</fullName>
    </recommendedName>
</protein>
<feature type="compositionally biased region" description="Basic and acidic residues" evidence="1">
    <location>
        <begin position="134"/>
        <end position="144"/>
    </location>
</feature>
<dbReference type="PANTHER" id="PTHR34394:SF1">
    <property type="entry name" value="SIMILAR TO RIKEN CDNA 2310022B05"/>
    <property type="match status" value="1"/>
</dbReference>
<feature type="domain" description="DUF4706" evidence="2">
    <location>
        <begin position="9"/>
        <end position="64"/>
    </location>
</feature>
<feature type="compositionally biased region" description="Basic and acidic residues" evidence="1">
    <location>
        <begin position="95"/>
        <end position="107"/>
    </location>
</feature>
<organism evidence="3 4">
    <name type="scientific">Nezara viridula</name>
    <name type="common">Southern green stink bug</name>
    <name type="synonym">Cimex viridulus</name>
    <dbReference type="NCBI Taxonomy" id="85310"/>
    <lineage>
        <taxon>Eukaryota</taxon>
        <taxon>Metazoa</taxon>
        <taxon>Ecdysozoa</taxon>
        <taxon>Arthropoda</taxon>
        <taxon>Hexapoda</taxon>
        <taxon>Insecta</taxon>
        <taxon>Pterygota</taxon>
        <taxon>Neoptera</taxon>
        <taxon>Paraneoptera</taxon>
        <taxon>Hemiptera</taxon>
        <taxon>Heteroptera</taxon>
        <taxon>Panheteroptera</taxon>
        <taxon>Pentatomomorpha</taxon>
        <taxon>Pentatomoidea</taxon>
        <taxon>Pentatomidae</taxon>
        <taxon>Pentatominae</taxon>
        <taxon>Nezara</taxon>
    </lineage>
</organism>
<accession>A0A9P0HR01</accession>
<evidence type="ECO:0000313" key="4">
    <source>
        <dbReference type="Proteomes" id="UP001152798"/>
    </source>
</evidence>